<dbReference type="PROSITE" id="PS50405">
    <property type="entry name" value="GST_CTER"/>
    <property type="match status" value="1"/>
</dbReference>
<dbReference type="InterPro" id="IPR036249">
    <property type="entry name" value="Thioredoxin-like_sf"/>
</dbReference>
<reference evidence="9 11" key="1">
    <citation type="journal article" date="2010" name="BMC Genomics">
        <title>Combination of measures distinguishes pre-miRNAs from other stem-loops in the genome of the newly sequenced Anopheles darlingi.</title>
        <authorList>
            <person name="Mendes N.D."/>
            <person name="Freitas A.T."/>
            <person name="Vasconcelos A.T."/>
            <person name="Sagot M.F."/>
        </authorList>
    </citation>
    <scope>NUCLEOTIDE SEQUENCE</scope>
</reference>
<evidence type="ECO:0000256" key="2">
    <source>
        <dbReference type="ARBA" id="ARBA00011738"/>
    </source>
</evidence>
<dbReference type="FunFam" id="3.40.30.10:FF:000208">
    <property type="entry name" value="glutathione S-transferase 1"/>
    <property type="match status" value="1"/>
</dbReference>
<feature type="domain" description="GST C-terminal" evidence="8">
    <location>
        <begin position="99"/>
        <end position="226"/>
    </location>
</feature>
<dbReference type="EMBL" id="ADMH02001962">
    <property type="protein sequence ID" value="ETN60212.1"/>
    <property type="molecule type" value="Genomic_DNA"/>
</dbReference>
<dbReference type="OMA" id="DFMSAIV"/>
<dbReference type="AlphaFoldDB" id="W5J6X9"/>
<evidence type="ECO:0000259" key="8">
    <source>
        <dbReference type="PROSITE" id="PS50405"/>
    </source>
</evidence>
<evidence type="ECO:0000313" key="11">
    <source>
        <dbReference type="Proteomes" id="UP000000673"/>
    </source>
</evidence>
<reference evidence="9" key="2">
    <citation type="submission" date="2010-05" db="EMBL/GenBank/DDBJ databases">
        <authorList>
            <person name="Almeida L.G."/>
            <person name="Nicolas M.F."/>
            <person name="Souza R.C."/>
            <person name="Vasconcelos A.T.R."/>
        </authorList>
    </citation>
    <scope>NUCLEOTIDE SEQUENCE</scope>
</reference>
<dbReference type="EnsemblMetazoa" id="ADAC008204-RA">
    <property type="protein sequence ID" value="ADAC008204-PA"/>
    <property type="gene ID" value="ADAC008204"/>
</dbReference>
<organism evidence="9">
    <name type="scientific">Anopheles darlingi</name>
    <name type="common">Mosquito</name>
    <dbReference type="NCBI Taxonomy" id="43151"/>
    <lineage>
        <taxon>Eukaryota</taxon>
        <taxon>Metazoa</taxon>
        <taxon>Ecdysozoa</taxon>
        <taxon>Arthropoda</taxon>
        <taxon>Hexapoda</taxon>
        <taxon>Insecta</taxon>
        <taxon>Pterygota</taxon>
        <taxon>Neoptera</taxon>
        <taxon>Endopterygota</taxon>
        <taxon>Diptera</taxon>
        <taxon>Nematocera</taxon>
        <taxon>Culicoidea</taxon>
        <taxon>Culicidae</taxon>
        <taxon>Anophelinae</taxon>
        <taxon>Anopheles</taxon>
    </lineage>
</organism>
<gene>
    <name evidence="9" type="ORF">AND_008204</name>
</gene>
<dbReference type="EC" id="2.5.1.18" evidence="3"/>
<protein>
    <recommendedName>
        <fullName evidence="3">glutathione transferase</fullName>
        <ecNumber evidence="3">2.5.1.18</ecNumber>
    </recommendedName>
    <alternativeName>
        <fullName evidence="5">GST class-theta</fullName>
    </alternativeName>
</protein>
<sequence>MEATTQLKLILYYDDVSPPVRSVMLAVAALNLQDRIEYKYVNLFAGEHLKSDFVKLNPLHTVPVLRYEAEDLTITDSHAILLYLCETFASTGDDLAIDSPVARARVSNRLCFNNGFLFQRDAEVMRKIFRGDIAEISADIRKPLTEAIDVLEQYLQGTKYVAADHLTVADFSIVATVSTLDLILPINGVRWPRVHEWFEVMRALTYYEQANQVGLQKLRAKLCTKVAI</sequence>
<accession>W5J6X9</accession>
<comment type="catalytic activity">
    <reaction evidence="6">
        <text>RX + glutathione = an S-substituted glutathione + a halide anion + H(+)</text>
        <dbReference type="Rhea" id="RHEA:16437"/>
        <dbReference type="ChEBI" id="CHEBI:15378"/>
        <dbReference type="ChEBI" id="CHEBI:16042"/>
        <dbReference type="ChEBI" id="CHEBI:17792"/>
        <dbReference type="ChEBI" id="CHEBI:57925"/>
        <dbReference type="ChEBI" id="CHEBI:90779"/>
        <dbReference type="EC" id="2.5.1.18"/>
    </reaction>
</comment>
<dbReference type="InterPro" id="IPR040079">
    <property type="entry name" value="Glutathione_S-Trfase"/>
</dbReference>
<comment type="subunit">
    <text evidence="2">Homodimer.</text>
</comment>
<reference evidence="9" key="3">
    <citation type="journal article" date="2013" name="Nucleic Acids Res.">
        <title>The genome of Anopheles darlingi, the main neotropical malaria vector.</title>
        <authorList>
            <person name="Marinotti O."/>
            <person name="Cerqueira G.C."/>
            <person name="de Almeida L.G."/>
            <person name="Ferro M.I."/>
            <person name="Loreto E.L."/>
            <person name="Zaha A."/>
            <person name="Teixeira S.M."/>
            <person name="Wespiser A.R."/>
            <person name="Almeida E Silva A."/>
            <person name="Schlindwein A.D."/>
            <person name="Pacheco A.C."/>
            <person name="Silva A.L."/>
            <person name="Graveley B.R."/>
            <person name="Walenz B.P."/>
            <person name="Lima Bde A."/>
            <person name="Ribeiro C.A."/>
            <person name="Nunes-Silva C.G."/>
            <person name="de Carvalho C.R."/>
            <person name="Soares C.M."/>
            <person name="de Menezes C.B."/>
            <person name="Matiolli C."/>
            <person name="Caffrey D."/>
            <person name="Araujo D.A."/>
            <person name="de Oliveira D.M."/>
            <person name="Golenbock D."/>
            <person name="Grisard E.C."/>
            <person name="Fantinatti-Garboggini F."/>
            <person name="de Carvalho F.M."/>
            <person name="Barcellos F.G."/>
            <person name="Prosdocimi F."/>
            <person name="May G."/>
            <person name="Azevedo Junior G.M."/>
            <person name="Guimaraes G.M."/>
            <person name="Goldman G.H."/>
            <person name="Padilha I.Q."/>
            <person name="Batista Jda S."/>
            <person name="Ferro J.A."/>
            <person name="Ribeiro J.M."/>
            <person name="Fietto J.L."/>
            <person name="Dabbas K.M."/>
            <person name="Cerdeira L."/>
            <person name="Agnez-Lima L.F."/>
            <person name="Brocchi M."/>
            <person name="de Carvalho M.O."/>
            <person name="Teixeira Mde M."/>
            <person name="Diniz Maia Mde M."/>
            <person name="Goldman M.H."/>
            <person name="Cruz Schneider M.P."/>
            <person name="Felipe M.S."/>
            <person name="Hungria M."/>
            <person name="Nicolas M.F."/>
            <person name="Pereira M."/>
            <person name="Montes M.A."/>
            <person name="Cantao M.E."/>
            <person name="Vincentz M."/>
            <person name="Rafael M.S."/>
            <person name="Silverman N."/>
            <person name="Stoco P.H."/>
            <person name="Souza R.C."/>
            <person name="Vicentini R."/>
            <person name="Gazzinelli R.T."/>
            <person name="Neves Rde O."/>
            <person name="Silva R."/>
            <person name="Astolfi-Filho S."/>
            <person name="Maciel T.E."/>
            <person name="Urmenyi T.P."/>
            <person name="Tadei W.P."/>
            <person name="Camargo E.P."/>
            <person name="de Vasconcelos A.T."/>
        </authorList>
    </citation>
    <scope>NUCLEOTIDE SEQUENCE</scope>
</reference>
<dbReference type="Pfam" id="PF13410">
    <property type="entry name" value="GST_C_2"/>
    <property type="match status" value="1"/>
</dbReference>
<keyword evidence="4 9" id="KW-0808">Transferase</keyword>
<dbReference type="VEuPathDB" id="VectorBase:ADAC008204"/>
<dbReference type="Pfam" id="PF13409">
    <property type="entry name" value="GST_N_2"/>
    <property type="match status" value="1"/>
</dbReference>
<reference evidence="10" key="4">
    <citation type="submission" date="2015-06" db="UniProtKB">
        <authorList>
            <consortium name="EnsemblMetazoa"/>
        </authorList>
    </citation>
    <scope>IDENTIFICATION</scope>
</reference>
<dbReference type="SUPFAM" id="SSF52833">
    <property type="entry name" value="Thioredoxin-like"/>
    <property type="match status" value="1"/>
</dbReference>
<dbReference type="Proteomes" id="UP000000673">
    <property type="component" value="Unassembled WGS sequence"/>
</dbReference>
<dbReference type="VEuPathDB" id="VectorBase:ADAR2_009673"/>
<dbReference type="InterPro" id="IPR010987">
    <property type="entry name" value="Glutathione-S-Trfase_C-like"/>
</dbReference>
<dbReference type="PROSITE" id="PS50404">
    <property type="entry name" value="GST_NTER"/>
    <property type="match status" value="1"/>
</dbReference>
<evidence type="ECO:0000256" key="6">
    <source>
        <dbReference type="ARBA" id="ARBA00047960"/>
    </source>
</evidence>
<dbReference type="PANTHER" id="PTHR43969">
    <property type="entry name" value="GLUTATHIONE S TRANSFERASE D10, ISOFORM A-RELATED"/>
    <property type="match status" value="1"/>
</dbReference>
<dbReference type="eggNOG" id="KOG0867">
    <property type="taxonomic scope" value="Eukaryota"/>
</dbReference>
<evidence type="ECO:0000313" key="9">
    <source>
        <dbReference type="EMBL" id="ETN60212.1"/>
    </source>
</evidence>
<dbReference type="STRING" id="43151.W5J6X9"/>
<evidence type="ECO:0000259" key="7">
    <source>
        <dbReference type="PROSITE" id="PS50404"/>
    </source>
</evidence>
<evidence type="ECO:0000256" key="5">
    <source>
        <dbReference type="ARBA" id="ARBA00041523"/>
    </source>
</evidence>
<evidence type="ECO:0000313" key="10">
    <source>
        <dbReference type="EnsemblMetazoa" id="ADAC008204-PA"/>
    </source>
</evidence>
<dbReference type="GO" id="GO:0006749">
    <property type="term" value="P:glutathione metabolic process"/>
    <property type="evidence" value="ECO:0007669"/>
    <property type="project" value="TreeGrafter"/>
</dbReference>
<dbReference type="InterPro" id="IPR036282">
    <property type="entry name" value="Glutathione-S-Trfase_C_sf"/>
</dbReference>
<dbReference type="SFLD" id="SFLDG00358">
    <property type="entry name" value="Main_(cytGST)"/>
    <property type="match status" value="1"/>
</dbReference>
<evidence type="ECO:0000256" key="4">
    <source>
        <dbReference type="ARBA" id="ARBA00022679"/>
    </source>
</evidence>
<dbReference type="SFLD" id="SFLDS00019">
    <property type="entry name" value="Glutathione_Transferase_(cytos"/>
    <property type="match status" value="1"/>
</dbReference>
<keyword evidence="11" id="KW-1185">Reference proteome</keyword>
<dbReference type="CDD" id="cd03177">
    <property type="entry name" value="GST_C_Delta_Epsilon"/>
    <property type="match status" value="1"/>
</dbReference>
<evidence type="ECO:0000256" key="3">
    <source>
        <dbReference type="ARBA" id="ARBA00012452"/>
    </source>
</evidence>
<dbReference type="Gene3D" id="3.40.30.10">
    <property type="entry name" value="Glutaredoxin"/>
    <property type="match status" value="1"/>
</dbReference>
<dbReference type="FunCoup" id="W5J6X9">
    <property type="interactions" value="261"/>
</dbReference>
<evidence type="ECO:0000256" key="1">
    <source>
        <dbReference type="ARBA" id="ARBA00009899"/>
    </source>
</evidence>
<name>W5J6X9_ANODA</name>
<dbReference type="PANTHER" id="PTHR43969:SF5">
    <property type="entry name" value="GLUTATHIONE S-TRANSFERASE E14"/>
    <property type="match status" value="1"/>
</dbReference>
<feature type="domain" description="GST N-terminal" evidence="7">
    <location>
        <begin position="7"/>
        <end position="92"/>
    </location>
</feature>
<dbReference type="Gene3D" id="1.20.1050.10">
    <property type="match status" value="1"/>
</dbReference>
<dbReference type="FunFam" id="1.20.1050.10:FF:000007">
    <property type="entry name" value="Glutathione S-transferase 1-1"/>
    <property type="match status" value="1"/>
</dbReference>
<comment type="similarity">
    <text evidence="1">Belongs to the GST superfamily. Theta family.</text>
</comment>
<dbReference type="HOGENOM" id="CLU_011226_2_1_1"/>
<dbReference type="InterPro" id="IPR004045">
    <property type="entry name" value="Glutathione_S-Trfase_N"/>
</dbReference>
<dbReference type="GO" id="GO:0004364">
    <property type="term" value="F:glutathione transferase activity"/>
    <property type="evidence" value="ECO:0007669"/>
    <property type="project" value="UniProtKB-EC"/>
</dbReference>
<proteinExistence type="inferred from homology"/>
<dbReference type="SFLD" id="SFLDG01153">
    <property type="entry name" value="Main.4:_Theta-like"/>
    <property type="match status" value="1"/>
</dbReference>
<dbReference type="SUPFAM" id="SSF47616">
    <property type="entry name" value="GST C-terminal domain-like"/>
    <property type="match status" value="1"/>
</dbReference>